<gene>
    <name evidence="2" type="ORF">ACFQ4H_13265</name>
</gene>
<reference evidence="3" key="1">
    <citation type="journal article" date="2019" name="Int. J. Syst. Evol. Microbiol.">
        <title>The Global Catalogue of Microorganisms (GCM) 10K type strain sequencing project: providing services to taxonomists for standard genome sequencing and annotation.</title>
        <authorList>
            <consortium name="The Broad Institute Genomics Platform"/>
            <consortium name="The Broad Institute Genome Sequencing Center for Infectious Disease"/>
            <person name="Wu L."/>
            <person name="Ma J."/>
        </authorList>
    </citation>
    <scope>NUCLEOTIDE SEQUENCE [LARGE SCALE GENOMIC DNA]</scope>
    <source>
        <strain evidence="3">JCM 31037</strain>
    </source>
</reference>
<dbReference type="EMBL" id="JBHTMP010000017">
    <property type="protein sequence ID" value="MFD1322065.1"/>
    <property type="molecule type" value="Genomic_DNA"/>
</dbReference>
<evidence type="ECO:0000313" key="3">
    <source>
        <dbReference type="Proteomes" id="UP001597260"/>
    </source>
</evidence>
<accession>A0ABW3YE05</accession>
<comment type="caution">
    <text evidence="2">The sequence shown here is derived from an EMBL/GenBank/DDBJ whole genome shotgun (WGS) entry which is preliminary data.</text>
</comment>
<proteinExistence type="predicted"/>
<sequence length="377" mass="40314">MRGWTARVAVAGVLTTVVSGCTAGPIRRPAPTAPAGGGVVESAGSGHPDEVRQFQVSVPAGHVQRQIEFTDAEHGYALFSDCAPEGDRTTGPGCGVVLLATADGGRSWQELRHPRPTAQNHQLYAEGSDLVLLAEPHGWYASSDRGRTFKPVPGAPRVPVAYRKLYGRFQVCCDDSAPKVGEWVGDVFRPVPVQPALPSLHMVKEVSGIPGPAVGRSLVAIGLRDGQPYVASSPDEGRTWRSMAVPAPDEPLSRLGLEVAPDGGAWLFGHADDPMRFPQLWNLDGRGIWQRVWAPGPDRITGLVPISGTMLAVIGPGGSGVISEGRYQDRGWPRDGGYLQMLPDGVLFSAYHPDNSVWLGPGQGDERRWIKIVLDPV</sequence>
<keyword evidence="3" id="KW-1185">Reference proteome</keyword>
<evidence type="ECO:0008006" key="4">
    <source>
        <dbReference type="Google" id="ProtNLM"/>
    </source>
</evidence>
<name>A0ABW3YE05_9ACTN</name>
<evidence type="ECO:0000256" key="1">
    <source>
        <dbReference type="SAM" id="MobiDB-lite"/>
    </source>
</evidence>
<feature type="region of interest" description="Disordered" evidence="1">
    <location>
        <begin position="25"/>
        <end position="47"/>
    </location>
</feature>
<dbReference type="InterPro" id="IPR015943">
    <property type="entry name" value="WD40/YVTN_repeat-like_dom_sf"/>
</dbReference>
<dbReference type="Proteomes" id="UP001597260">
    <property type="component" value="Unassembled WGS sequence"/>
</dbReference>
<dbReference type="Gene3D" id="2.130.10.10">
    <property type="entry name" value="YVTN repeat-like/Quinoprotein amine dehydrogenase"/>
    <property type="match status" value="1"/>
</dbReference>
<dbReference type="RefSeq" id="WP_377570573.1">
    <property type="nucleotide sequence ID" value="NZ_JBHTMP010000017.1"/>
</dbReference>
<organism evidence="2 3">
    <name type="scientific">Micromonospora sonneratiae</name>
    <dbReference type="NCBI Taxonomy" id="1184706"/>
    <lineage>
        <taxon>Bacteria</taxon>
        <taxon>Bacillati</taxon>
        <taxon>Actinomycetota</taxon>
        <taxon>Actinomycetes</taxon>
        <taxon>Micromonosporales</taxon>
        <taxon>Micromonosporaceae</taxon>
        <taxon>Micromonospora</taxon>
    </lineage>
</organism>
<protein>
    <recommendedName>
        <fullName evidence="4">Exo-alpha-sialidase</fullName>
    </recommendedName>
</protein>
<dbReference type="PROSITE" id="PS51257">
    <property type="entry name" value="PROKAR_LIPOPROTEIN"/>
    <property type="match status" value="1"/>
</dbReference>
<dbReference type="SUPFAM" id="SSF110296">
    <property type="entry name" value="Oligoxyloglucan reducing end-specific cellobiohydrolase"/>
    <property type="match status" value="1"/>
</dbReference>
<evidence type="ECO:0000313" key="2">
    <source>
        <dbReference type="EMBL" id="MFD1322065.1"/>
    </source>
</evidence>